<dbReference type="AlphaFoldDB" id="A0A6G1QUQ5"/>
<protein>
    <submittedName>
        <fullName evidence="1">Uncharacterized protein</fullName>
    </submittedName>
</protein>
<gene>
    <name evidence="1" type="ORF">EXN66_Car022132</name>
</gene>
<evidence type="ECO:0000313" key="1">
    <source>
        <dbReference type="EMBL" id="KAF3706440.1"/>
    </source>
</evidence>
<dbReference type="Proteomes" id="UP000503349">
    <property type="component" value="Chromosome 23"/>
</dbReference>
<dbReference type="EMBL" id="CM015734">
    <property type="protein sequence ID" value="KAF3706440.1"/>
    <property type="molecule type" value="Genomic_DNA"/>
</dbReference>
<proteinExistence type="predicted"/>
<name>A0A6G1QUQ5_CHAAH</name>
<sequence>MARWQFPEDFIHLTPNTPNAFVTTQEDDWSKSIRCPEYLWTARAMAQSSDVIY</sequence>
<keyword evidence="2" id="KW-1185">Reference proteome</keyword>
<reference evidence="2" key="2">
    <citation type="submission" date="2019-02" db="EMBL/GenBank/DDBJ databases">
        <title>Opniocepnalus argus Var Kimnra genome.</title>
        <authorList>
            <person name="Zhou C."/>
            <person name="Xiao S."/>
        </authorList>
    </citation>
    <scope>NUCLEOTIDE SEQUENCE [LARGE SCALE GENOMIC DNA]</scope>
</reference>
<evidence type="ECO:0000313" key="2">
    <source>
        <dbReference type="Proteomes" id="UP000503349"/>
    </source>
</evidence>
<reference evidence="1 2" key="1">
    <citation type="submission" date="2019-02" db="EMBL/GenBank/DDBJ databases">
        <title>Opniocepnalus argus genome.</title>
        <authorList>
            <person name="Zhou C."/>
            <person name="Xiao S."/>
        </authorList>
    </citation>
    <scope>NUCLEOTIDE SEQUENCE [LARGE SCALE GENOMIC DNA]</scope>
    <source>
        <strain evidence="1">OARG1902GOOAL</strain>
        <tissue evidence="1">Muscle</tissue>
    </source>
</reference>
<organism evidence="1 2">
    <name type="scientific">Channa argus</name>
    <name type="common">Northern snakehead</name>
    <name type="synonym">Ophicephalus argus</name>
    <dbReference type="NCBI Taxonomy" id="215402"/>
    <lineage>
        <taxon>Eukaryota</taxon>
        <taxon>Metazoa</taxon>
        <taxon>Chordata</taxon>
        <taxon>Craniata</taxon>
        <taxon>Vertebrata</taxon>
        <taxon>Euteleostomi</taxon>
        <taxon>Actinopterygii</taxon>
        <taxon>Neopterygii</taxon>
        <taxon>Teleostei</taxon>
        <taxon>Neoteleostei</taxon>
        <taxon>Acanthomorphata</taxon>
        <taxon>Anabantaria</taxon>
        <taxon>Anabantiformes</taxon>
        <taxon>Channoidei</taxon>
        <taxon>Channidae</taxon>
        <taxon>Channa</taxon>
    </lineage>
</organism>
<accession>A0A6G1QUQ5</accession>